<keyword evidence="4" id="KW-1185">Reference proteome</keyword>
<feature type="domain" description="RLR CTR" evidence="2">
    <location>
        <begin position="416"/>
        <end position="549"/>
    </location>
</feature>
<evidence type="ECO:0000313" key="4">
    <source>
        <dbReference type="Proteomes" id="UP001642483"/>
    </source>
</evidence>
<dbReference type="PROSITE" id="PS51192">
    <property type="entry name" value="HELICASE_ATP_BIND_1"/>
    <property type="match status" value="1"/>
</dbReference>
<dbReference type="InterPro" id="IPR051363">
    <property type="entry name" value="RLR_Helicase"/>
</dbReference>
<name>A0ABP0GFL6_CLALP</name>
<dbReference type="Proteomes" id="UP001642483">
    <property type="component" value="Unassembled WGS sequence"/>
</dbReference>
<organism evidence="3 4">
    <name type="scientific">Clavelina lepadiformis</name>
    <name type="common">Light-bulb sea squirt</name>
    <name type="synonym">Ascidia lepadiformis</name>
    <dbReference type="NCBI Taxonomy" id="159417"/>
    <lineage>
        <taxon>Eukaryota</taxon>
        <taxon>Metazoa</taxon>
        <taxon>Chordata</taxon>
        <taxon>Tunicata</taxon>
        <taxon>Ascidiacea</taxon>
        <taxon>Aplousobranchia</taxon>
        <taxon>Clavelinidae</taxon>
        <taxon>Clavelina</taxon>
    </lineage>
</organism>
<evidence type="ECO:0008006" key="5">
    <source>
        <dbReference type="Google" id="ProtNLM"/>
    </source>
</evidence>
<dbReference type="InterPro" id="IPR014001">
    <property type="entry name" value="Helicase_ATP-bd"/>
</dbReference>
<dbReference type="Gene3D" id="1.10.533.10">
    <property type="entry name" value="Death Domain, Fas"/>
    <property type="match status" value="1"/>
</dbReference>
<dbReference type="EMBL" id="CAWYQH010000114">
    <property type="protein sequence ID" value="CAK8690222.1"/>
    <property type="molecule type" value="Genomic_DNA"/>
</dbReference>
<dbReference type="Pfam" id="PF11648">
    <property type="entry name" value="RIG-I_C-RD"/>
    <property type="match status" value="1"/>
</dbReference>
<proteinExistence type="predicted"/>
<evidence type="ECO:0000259" key="1">
    <source>
        <dbReference type="PROSITE" id="PS51192"/>
    </source>
</evidence>
<dbReference type="Gene3D" id="3.40.50.300">
    <property type="entry name" value="P-loop containing nucleotide triphosphate hydrolases"/>
    <property type="match status" value="1"/>
</dbReference>
<sequence>MSSSSADNSLKVQQIKKNRTYIEDKLEPLAACCIAQVCKANGVFTDDEFRAVRLSQQSDAAPALLDKLLENQHKPNWYGSFIEGLKDNDLECVVDHIEGRIKEMFLEEKTTVKFSAGSKPELCLREYQDELATPALNGKNSMIVAPTGSGKTFVALKVCIEHLKSSSDAKVIFLVPRVPLVEQQFNLFKKHLPEEEDMIFKVTGEMSSSIPVHISVERHHVTIMTAQILLNILKDGLMTISDISLLIFDECHHAVRNDPYGMIMNCYLDMMKENASRTTHSGKRLPQILGMTASPGMGKAKTMIKAEENITTLMATLDITIAPTQANETVGNLQDRNTASDATVNCRRRTDNMLAYDDSGHVKRERENKIRVEMTDEILKIMKDRDPNVLKSQIRKIQEKLEKDRSFVKTVKEHKEKQKVPDDRMIYKLSCLWCKKTVTSSQHLRHINMQHRVVVDPKFPSLAYFLEVPDGNEGKQIGDDEFVIGKILCKNDKCRRQWGLRMRYKTCPISVLKIQNFLITDERGYRSVKKKWKEVPFNSLGKELDGDDLRVLLRTRVRRDGTMELDDLENEDVNE</sequence>
<protein>
    <recommendedName>
        <fullName evidence="5">RNA helicase</fullName>
    </recommendedName>
</protein>
<evidence type="ECO:0000313" key="3">
    <source>
        <dbReference type="EMBL" id="CAK8690222.1"/>
    </source>
</evidence>
<dbReference type="PROSITE" id="PS51789">
    <property type="entry name" value="RLR_CTR"/>
    <property type="match status" value="1"/>
</dbReference>
<dbReference type="SMART" id="SM00382">
    <property type="entry name" value="AAA"/>
    <property type="match status" value="1"/>
</dbReference>
<dbReference type="InterPro" id="IPR021673">
    <property type="entry name" value="RLR_CTR"/>
</dbReference>
<dbReference type="PANTHER" id="PTHR14074:SF16">
    <property type="entry name" value="ANTIVIRAL INNATE IMMUNE RESPONSE RECEPTOR RIG-I"/>
    <property type="match status" value="1"/>
</dbReference>
<dbReference type="InterPro" id="IPR038557">
    <property type="entry name" value="RLR_C_sf"/>
</dbReference>
<dbReference type="InterPro" id="IPR011029">
    <property type="entry name" value="DEATH-like_dom_sf"/>
</dbReference>
<dbReference type="Pfam" id="PF00270">
    <property type="entry name" value="DEAD"/>
    <property type="match status" value="1"/>
</dbReference>
<dbReference type="SUPFAM" id="SSF52540">
    <property type="entry name" value="P-loop containing nucleoside triphosphate hydrolases"/>
    <property type="match status" value="1"/>
</dbReference>
<accession>A0ABP0GFL6</accession>
<dbReference type="InterPro" id="IPR003593">
    <property type="entry name" value="AAA+_ATPase"/>
</dbReference>
<dbReference type="SMART" id="SM00487">
    <property type="entry name" value="DEXDc"/>
    <property type="match status" value="1"/>
</dbReference>
<dbReference type="Gene3D" id="2.170.150.30">
    <property type="entry name" value="RIG-I-like receptor, C-terminal regulatory domain"/>
    <property type="match status" value="1"/>
</dbReference>
<dbReference type="InterPro" id="IPR027417">
    <property type="entry name" value="P-loop_NTPase"/>
</dbReference>
<comment type="caution">
    <text evidence="3">The sequence shown here is derived from an EMBL/GenBank/DDBJ whole genome shotgun (WGS) entry which is preliminary data.</text>
</comment>
<gene>
    <name evidence="3" type="ORF">CVLEPA_LOCUS22856</name>
</gene>
<dbReference type="InterPro" id="IPR011545">
    <property type="entry name" value="DEAD/DEAH_box_helicase_dom"/>
</dbReference>
<reference evidence="3 4" key="1">
    <citation type="submission" date="2024-02" db="EMBL/GenBank/DDBJ databases">
        <authorList>
            <person name="Daric V."/>
            <person name="Darras S."/>
        </authorList>
    </citation>
    <scope>NUCLEOTIDE SEQUENCE [LARGE SCALE GENOMIC DNA]</scope>
</reference>
<evidence type="ECO:0000259" key="2">
    <source>
        <dbReference type="PROSITE" id="PS51789"/>
    </source>
</evidence>
<dbReference type="PANTHER" id="PTHR14074">
    <property type="entry name" value="HELICASE WITH DEATH DOMAIN-RELATED"/>
    <property type="match status" value="1"/>
</dbReference>
<feature type="domain" description="Helicase ATP-binding" evidence="1">
    <location>
        <begin position="132"/>
        <end position="313"/>
    </location>
</feature>